<dbReference type="EMBL" id="CP038267">
    <property type="protein sequence ID" value="QBR92059.1"/>
    <property type="molecule type" value="Genomic_DNA"/>
</dbReference>
<dbReference type="RefSeq" id="WP_135075581.1">
    <property type="nucleotide sequence ID" value="NZ_CP038267.1"/>
</dbReference>
<accession>A0A4P7GJV5</accession>
<dbReference type="OrthoDB" id="5402478at2"/>
<dbReference type="InterPro" id="IPR023393">
    <property type="entry name" value="START-like_dom_sf"/>
</dbReference>
<evidence type="ECO:0000313" key="2">
    <source>
        <dbReference type="Proteomes" id="UP000294894"/>
    </source>
</evidence>
<keyword evidence="2" id="KW-1185">Reference proteome</keyword>
<organism evidence="1 2">
    <name type="scientific">Nocardioides euryhalodurans</name>
    <dbReference type="NCBI Taxonomy" id="2518370"/>
    <lineage>
        <taxon>Bacteria</taxon>
        <taxon>Bacillati</taxon>
        <taxon>Actinomycetota</taxon>
        <taxon>Actinomycetes</taxon>
        <taxon>Propionibacteriales</taxon>
        <taxon>Nocardioidaceae</taxon>
        <taxon>Nocardioides</taxon>
    </lineage>
</organism>
<sequence>MTRRFTFHADWVVDAPPGEVQSVLVDLEHYPDWWPQVLAVAKVDDDHARVLCRSTLPYTLDLLLTAVHREQALLETTLGGDLVGTVRWRLTPAGGGTRLAFEQEVVVGHRLLAVLAGPLAPLLRWNHHRMMAGCLTGLRARLG</sequence>
<dbReference type="Proteomes" id="UP000294894">
    <property type="component" value="Chromosome"/>
</dbReference>
<gene>
    <name evidence="1" type="ORF">EXE57_07025</name>
</gene>
<dbReference type="Pfam" id="PF10604">
    <property type="entry name" value="Polyketide_cyc2"/>
    <property type="match status" value="1"/>
</dbReference>
<evidence type="ECO:0000313" key="1">
    <source>
        <dbReference type="EMBL" id="QBR92059.1"/>
    </source>
</evidence>
<protein>
    <submittedName>
        <fullName evidence="1">Polyketide cyclase</fullName>
    </submittedName>
</protein>
<dbReference type="Gene3D" id="3.30.530.20">
    <property type="match status" value="1"/>
</dbReference>
<reference evidence="1 2" key="1">
    <citation type="submission" date="2019-03" db="EMBL/GenBank/DDBJ databases">
        <title>Three New Species of Nocardioides, Nocardioides euryhalodurans sp. nov., Nocardioides seonyuensis sp. nov. and Nocardioides eburneoflavus sp. nov., Iolated from Soil.</title>
        <authorList>
            <person name="Roh S.G."/>
            <person name="Lee C."/>
            <person name="Kim M.-K."/>
            <person name="Kim S.B."/>
        </authorList>
    </citation>
    <scope>NUCLEOTIDE SEQUENCE [LARGE SCALE GENOMIC DNA]</scope>
    <source>
        <strain evidence="1 2">MMS17-SY117</strain>
    </source>
</reference>
<dbReference type="AlphaFoldDB" id="A0A4P7GJV5"/>
<dbReference type="InterPro" id="IPR019587">
    <property type="entry name" value="Polyketide_cyclase/dehydratase"/>
</dbReference>
<name>A0A4P7GJV5_9ACTN</name>
<dbReference type="KEGG" id="noy:EXE57_07025"/>
<proteinExistence type="predicted"/>
<dbReference type="SUPFAM" id="SSF55961">
    <property type="entry name" value="Bet v1-like"/>
    <property type="match status" value="1"/>
</dbReference>